<evidence type="ECO:0000313" key="13">
    <source>
        <dbReference type="EMBL" id="KAJ8283096.1"/>
    </source>
</evidence>
<feature type="domain" description="Ig-like" evidence="12">
    <location>
        <begin position="173"/>
        <end position="264"/>
    </location>
</feature>
<dbReference type="Pfam" id="PF07686">
    <property type="entry name" value="V-set"/>
    <property type="match status" value="1"/>
</dbReference>
<proteinExistence type="predicted"/>
<dbReference type="GO" id="GO:0031295">
    <property type="term" value="P:T cell costimulation"/>
    <property type="evidence" value="ECO:0007669"/>
    <property type="project" value="TreeGrafter"/>
</dbReference>
<dbReference type="PANTHER" id="PTHR25466:SF2">
    <property type="entry name" value="T-LYMPHOCYTE ACTIVATION ANTIGEN CD86"/>
    <property type="match status" value="1"/>
</dbReference>
<evidence type="ECO:0000259" key="12">
    <source>
        <dbReference type="PROSITE" id="PS50835"/>
    </source>
</evidence>
<dbReference type="InterPro" id="IPR013162">
    <property type="entry name" value="CD80_C2-set"/>
</dbReference>
<evidence type="ECO:0000256" key="4">
    <source>
        <dbReference type="ARBA" id="ARBA00022729"/>
    </source>
</evidence>
<keyword evidence="4" id="KW-0732">Signal</keyword>
<organism evidence="13 14">
    <name type="scientific">Conger conger</name>
    <name type="common">Conger eel</name>
    <name type="synonym">Muraena conger</name>
    <dbReference type="NCBI Taxonomy" id="82655"/>
    <lineage>
        <taxon>Eukaryota</taxon>
        <taxon>Metazoa</taxon>
        <taxon>Chordata</taxon>
        <taxon>Craniata</taxon>
        <taxon>Vertebrata</taxon>
        <taxon>Euteleostomi</taxon>
        <taxon>Actinopterygii</taxon>
        <taxon>Neopterygii</taxon>
        <taxon>Teleostei</taxon>
        <taxon>Anguilliformes</taxon>
        <taxon>Congridae</taxon>
        <taxon>Conger</taxon>
    </lineage>
</organism>
<evidence type="ECO:0000256" key="8">
    <source>
        <dbReference type="ARBA" id="ARBA00023170"/>
    </source>
</evidence>
<dbReference type="OrthoDB" id="6157407at2759"/>
<keyword evidence="5 11" id="KW-1133">Transmembrane helix</keyword>
<keyword evidence="3 11" id="KW-0812">Transmembrane</keyword>
<protein>
    <recommendedName>
        <fullName evidence="12">Ig-like domain-containing protein</fullName>
    </recommendedName>
</protein>
<dbReference type="AlphaFoldDB" id="A0A9Q1I621"/>
<dbReference type="PANTHER" id="PTHR25466">
    <property type="entry name" value="T-LYMPHOCYTE ACTIVATION ANTIGEN"/>
    <property type="match status" value="1"/>
</dbReference>
<dbReference type="GO" id="GO:0006955">
    <property type="term" value="P:immune response"/>
    <property type="evidence" value="ECO:0007669"/>
    <property type="project" value="TreeGrafter"/>
</dbReference>
<keyword evidence="9" id="KW-0325">Glycoprotein</keyword>
<dbReference type="GO" id="GO:0042130">
    <property type="term" value="P:negative regulation of T cell proliferation"/>
    <property type="evidence" value="ECO:0007669"/>
    <property type="project" value="TreeGrafter"/>
</dbReference>
<keyword evidence="10" id="KW-0393">Immunoglobulin domain</keyword>
<accession>A0A9Q1I621</accession>
<comment type="subcellular location">
    <subcellularLocation>
        <location evidence="1">Cell membrane</location>
        <topology evidence="1">Single-pass type I membrane protein</topology>
    </subcellularLocation>
</comment>
<dbReference type="GO" id="GO:0009897">
    <property type="term" value="C:external side of plasma membrane"/>
    <property type="evidence" value="ECO:0007669"/>
    <property type="project" value="TreeGrafter"/>
</dbReference>
<dbReference type="InterPro" id="IPR036179">
    <property type="entry name" value="Ig-like_dom_sf"/>
</dbReference>
<keyword evidence="8" id="KW-0675">Receptor</keyword>
<keyword evidence="14" id="KW-1185">Reference proteome</keyword>
<dbReference type="InterPro" id="IPR013783">
    <property type="entry name" value="Ig-like_fold"/>
</dbReference>
<evidence type="ECO:0000256" key="10">
    <source>
        <dbReference type="ARBA" id="ARBA00023319"/>
    </source>
</evidence>
<keyword evidence="2" id="KW-1003">Cell membrane</keyword>
<dbReference type="SUPFAM" id="SSF48726">
    <property type="entry name" value="Immunoglobulin"/>
    <property type="match status" value="2"/>
</dbReference>
<dbReference type="GO" id="GO:0042102">
    <property type="term" value="P:positive regulation of T cell proliferation"/>
    <property type="evidence" value="ECO:0007669"/>
    <property type="project" value="TreeGrafter"/>
</dbReference>
<evidence type="ECO:0000256" key="6">
    <source>
        <dbReference type="ARBA" id="ARBA00023136"/>
    </source>
</evidence>
<evidence type="ECO:0000256" key="3">
    <source>
        <dbReference type="ARBA" id="ARBA00022692"/>
    </source>
</evidence>
<comment type="caution">
    <text evidence="13">The sequence shown here is derived from an EMBL/GenBank/DDBJ whole genome shotgun (WGS) entry which is preliminary data.</text>
</comment>
<gene>
    <name evidence="13" type="ORF">COCON_G00056150</name>
</gene>
<keyword evidence="7" id="KW-1015">Disulfide bond</keyword>
<dbReference type="InterPro" id="IPR013106">
    <property type="entry name" value="Ig_V-set"/>
</dbReference>
<evidence type="ECO:0000256" key="1">
    <source>
        <dbReference type="ARBA" id="ARBA00004251"/>
    </source>
</evidence>
<sequence>MRVCPAFQVTARGGAARLVGYSAGAVPVKTSTPAASNTSTAISPHPAGLLEVCGQNMHTRGVLGIMGLVWILLASSLLPVNMQATVRAVVGGDVLLPCSCPHPPPDEHYLVWQIGQHTNVNYAIAKTRTENISPQFLNRTRLFYPADPGNCSLHLQRVRVSDGKTYSCHYNNPKITNVTVSLEVTAPYSLQCSTNSTGELYQCTASGGFPEGRVYWLQAGQAVEKYTQDHLTGLYNITSILRTTNHSSTVQCVLENPPLQHNITITCSPEGVKAPRVSEELKASLAVGSVLLILAAVFLIVLFTAWKPCPSSKVSSAIEGGTCGSRLNESQSG</sequence>
<dbReference type="Gene3D" id="2.60.40.10">
    <property type="entry name" value="Immunoglobulins"/>
    <property type="match status" value="2"/>
</dbReference>
<dbReference type="InterPro" id="IPR007110">
    <property type="entry name" value="Ig-like_dom"/>
</dbReference>
<dbReference type="Proteomes" id="UP001152803">
    <property type="component" value="Unassembled WGS sequence"/>
</dbReference>
<dbReference type="SMART" id="SM00409">
    <property type="entry name" value="IG"/>
    <property type="match status" value="1"/>
</dbReference>
<keyword evidence="6 11" id="KW-0472">Membrane</keyword>
<evidence type="ECO:0000256" key="7">
    <source>
        <dbReference type="ARBA" id="ARBA00023157"/>
    </source>
</evidence>
<dbReference type="InterPro" id="IPR003599">
    <property type="entry name" value="Ig_sub"/>
</dbReference>
<feature type="transmembrane region" description="Helical" evidence="11">
    <location>
        <begin position="61"/>
        <end position="80"/>
    </location>
</feature>
<dbReference type="InterPro" id="IPR051713">
    <property type="entry name" value="T-cell_Activation_Regulation"/>
</dbReference>
<dbReference type="Pfam" id="PF08205">
    <property type="entry name" value="C2-set_2"/>
    <property type="match status" value="1"/>
</dbReference>
<evidence type="ECO:0000313" key="14">
    <source>
        <dbReference type="Proteomes" id="UP001152803"/>
    </source>
</evidence>
<evidence type="ECO:0000256" key="5">
    <source>
        <dbReference type="ARBA" id="ARBA00022989"/>
    </source>
</evidence>
<evidence type="ECO:0000256" key="11">
    <source>
        <dbReference type="SAM" id="Phobius"/>
    </source>
</evidence>
<dbReference type="GO" id="GO:0071222">
    <property type="term" value="P:cellular response to lipopolysaccharide"/>
    <property type="evidence" value="ECO:0007669"/>
    <property type="project" value="TreeGrafter"/>
</dbReference>
<evidence type="ECO:0000256" key="9">
    <source>
        <dbReference type="ARBA" id="ARBA00023180"/>
    </source>
</evidence>
<name>A0A9Q1I621_CONCO</name>
<dbReference type="EMBL" id="JAFJMO010000003">
    <property type="protein sequence ID" value="KAJ8283096.1"/>
    <property type="molecule type" value="Genomic_DNA"/>
</dbReference>
<evidence type="ECO:0000256" key="2">
    <source>
        <dbReference type="ARBA" id="ARBA00022475"/>
    </source>
</evidence>
<dbReference type="GO" id="GO:0007166">
    <property type="term" value="P:cell surface receptor signaling pathway"/>
    <property type="evidence" value="ECO:0007669"/>
    <property type="project" value="TreeGrafter"/>
</dbReference>
<dbReference type="PROSITE" id="PS50835">
    <property type="entry name" value="IG_LIKE"/>
    <property type="match status" value="1"/>
</dbReference>
<feature type="transmembrane region" description="Helical" evidence="11">
    <location>
        <begin position="283"/>
        <end position="306"/>
    </location>
</feature>
<reference evidence="13" key="1">
    <citation type="journal article" date="2023" name="Science">
        <title>Genome structures resolve the early diversification of teleost fishes.</title>
        <authorList>
            <person name="Parey E."/>
            <person name="Louis A."/>
            <person name="Montfort J."/>
            <person name="Bouchez O."/>
            <person name="Roques C."/>
            <person name="Iampietro C."/>
            <person name="Lluch J."/>
            <person name="Castinel A."/>
            <person name="Donnadieu C."/>
            <person name="Desvignes T."/>
            <person name="Floi Bucao C."/>
            <person name="Jouanno E."/>
            <person name="Wen M."/>
            <person name="Mejri S."/>
            <person name="Dirks R."/>
            <person name="Jansen H."/>
            <person name="Henkel C."/>
            <person name="Chen W.J."/>
            <person name="Zahm M."/>
            <person name="Cabau C."/>
            <person name="Klopp C."/>
            <person name="Thompson A.W."/>
            <person name="Robinson-Rechavi M."/>
            <person name="Braasch I."/>
            <person name="Lecointre G."/>
            <person name="Bobe J."/>
            <person name="Postlethwait J.H."/>
            <person name="Berthelot C."/>
            <person name="Roest Crollius H."/>
            <person name="Guiguen Y."/>
        </authorList>
    </citation>
    <scope>NUCLEOTIDE SEQUENCE</scope>
    <source>
        <strain evidence="13">Concon-B</strain>
    </source>
</reference>